<proteinExistence type="predicted"/>
<dbReference type="InterPro" id="IPR013830">
    <property type="entry name" value="SGNH_hydro"/>
</dbReference>
<organism evidence="3 4">
    <name type="scientific">Streptomyces thermoviolaceus subsp. thermoviolaceus</name>
    <dbReference type="NCBI Taxonomy" id="66860"/>
    <lineage>
        <taxon>Bacteria</taxon>
        <taxon>Bacillati</taxon>
        <taxon>Actinomycetota</taxon>
        <taxon>Actinomycetes</taxon>
        <taxon>Kitasatosporales</taxon>
        <taxon>Streptomycetaceae</taxon>
        <taxon>Streptomyces</taxon>
    </lineage>
</organism>
<comment type="caution">
    <text evidence="3">The sequence shown here is derived from an EMBL/GenBank/DDBJ whole genome shotgun (WGS) entry which is preliminary data.</text>
</comment>
<dbReference type="PANTHER" id="PTHR43784:SF2">
    <property type="entry name" value="GDSL-LIKE LIPASE_ACYLHYDROLASE, PUTATIVE (AFU_ORTHOLOGUE AFUA_2G00820)-RELATED"/>
    <property type="match status" value="1"/>
</dbReference>
<dbReference type="CDD" id="cd01830">
    <property type="entry name" value="XynE_like"/>
    <property type="match status" value="1"/>
</dbReference>
<dbReference type="InterPro" id="IPR053140">
    <property type="entry name" value="GDSL_Rv0518-like"/>
</dbReference>
<keyword evidence="4" id="KW-1185">Reference proteome</keyword>
<keyword evidence="3" id="KW-0378">Hydrolase</keyword>
<evidence type="ECO:0000256" key="1">
    <source>
        <dbReference type="SAM" id="SignalP"/>
    </source>
</evidence>
<accession>A0ABX0YNM7</accession>
<dbReference type="SUPFAM" id="SSF52266">
    <property type="entry name" value="SGNH hydrolase"/>
    <property type="match status" value="1"/>
</dbReference>
<dbReference type="Gene3D" id="3.40.50.1110">
    <property type="entry name" value="SGNH hydrolase"/>
    <property type="match status" value="1"/>
</dbReference>
<evidence type="ECO:0000313" key="4">
    <source>
        <dbReference type="Proteomes" id="UP000635996"/>
    </source>
</evidence>
<reference evidence="3 4" key="1">
    <citation type="submission" date="2020-03" db="EMBL/GenBank/DDBJ databases">
        <title>WGS of actinomycetes isolated from Thailand.</title>
        <authorList>
            <person name="Thawai C."/>
        </authorList>
    </citation>
    <scope>NUCLEOTIDE SEQUENCE [LARGE SCALE GENOMIC DNA]</scope>
    <source>
        <strain evidence="3 4">NBRC 13905</strain>
    </source>
</reference>
<evidence type="ECO:0000313" key="3">
    <source>
        <dbReference type="EMBL" id="NJP14019.1"/>
    </source>
</evidence>
<dbReference type="PANTHER" id="PTHR43784">
    <property type="entry name" value="GDSL-LIKE LIPASE/ACYLHYDROLASE, PUTATIVE (AFU_ORTHOLOGUE AFUA_2G00820)-RELATED"/>
    <property type="match status" value="1"/>
</dbReference>
<evidence type="ECO:0000259" key="2">
    <source>
        <dbReference type="Pfam" id="PF13472"/>
    </source>
</evidence>
<feature type="signal peptide" evidence="1">
    <location>
        <begin position="1"/>
        <end position="33"/>
    </location>
</feature>
<feature type="domain" description="SGNH hydrolase-type esterase" evidence="2">
    <location>
        <begin position="223"/>
        <end position="415"/>
    </location>
</feature>
<dbReference type="Proteomes" id="UP000635996">
    <property type="component" value="Unassembled WGS sequence"/>
</dbReference>
<keyword evidence="1" id="KW-0732">Signal</keyword>
<sequence length="442" mass="45755">MSGARRRRGRLSVLLTVTATAALLLGGAPSAGARSGAGPAAAADGGVWSGTWGTAPAPAAPDGISRTGLDDRTVRMIAHTSVGGEELRLRLSNAHGTQEVEFGRVTVGLATSPDSAAAVPDSLRPVTFDGASSTTVPAGAEVVSDPLPYPVPGGADLLISVHLPKPTGPTTWHWLAQQTSYVSEPGDHTGDPGAAAFTGTETSWFFLTGVDVRGPATRGTVVALGDSQTDGSGSTLNGNGRWTDAFARRLSADPATAGLGVLNKGIGGNRVLRDGTETERPQRGTSALGRLDRDVLNQSEVRAVVLYEGINDLQLAPYASAEEVLDGLRTLAERLHARGIRVVVGTLTPFKDSSLWTAEAERQRVALNAALRTCPDFDAVADFDAAVRDPADPQRVRAAYDSGDHIHLNDSGYRAVADAVPTDLLAAGHPAATAPRADGRHV</sequence>
<protein>
    <submittedName>
        <fullName evidence="3">SGNH/GDSL hydrolase family protein</fullName>
    </submittedName>
</protein>
<name>A0ABX0YNM7_STRTL</name>
<dbReference type="InterPro" id="IPR036514">
    <property type="entry name" value="SGNH_hydro_sf"/>
</dbReference>
<feature type="chain" id="PRO_5047072111" evidence="1">
    <location>
        <begin position="34"/>
        <end position="442"/>
    </location>
</feature>
<dbReference type="RefSeq" id="WP_168131178.1">
    <property type="nucleotide sequence ID" value="NZ_BMVZ01000007.1"/>
</dbReference>
<dbReference type="EMBL" id="JAATEL010000005">
    <property type="protein sequence ID" value="NJP14019.1"/>
    <property type="molecule type" value="Genomic_DNA"/>
</dbReference>
<dbReference type="Pfam" id="PF13472">
    <property type="entry name" value="Lipase_GDSL_2"/>
    <property type="match status" value="1"/>
</dbReference>
<gene>
    <name evidence="3" type="ORF">HCJ95_06845</name>
</gene>
<dbReference type="GO" id="GO:0016787">
    <property type="term" value="F:hydrolase activity"/>
    <property type="evidence" value="ECO:0007669"/>
    <property type="project" value="UniProtKB-KW"/>
</dbReference>